<dbReference type="EMBL" id="BOQL01000080">
    <property type="protein sequence ID" value="GIM79296.1"/>
    <property type="molecule type" value="Genomic_DNA"/>
</dbReference>
<dbReference type="InterPro" id="IPR001279">
    <property type="entry name" value="Metallo-B-lactamas"/>
</dbReference>
<sequence length="211" mass="22474">MRVTKFTHSCLRVEGGGAVLVVDPGAFSERSALTGADAVLITHEHFDHLDVDALADTVAQRPDLRVYAHSDVSAKLTAFADVVTAVEAGTEFTAAGFTVRAYGGQHAVIHPEIPRIVNLGFLITDDTGSVYTPGDSFAVPDEHVDTLFVPLNAPWLKLSEAIDFVRAVQPGRAFALHDSLLTETGAQVSDGHLERLGGTRYARVAPGTTLD</sequence>
<dbReference type="SMART" id="SM00849">
    <property type="entry name" value="Lactamase_B"/>
    <property type="match status" value="1"/>
</dbReference>
<comment type="caution">
    <text evidence="2">The sequence shown here is derived from an EMBL/GenBank/DDBJ whole genome shotgun (WGS) entry which is preliminary data.</text>
</comment>
<dbReference type="PANTHER" id="PTHR43546">
    <property type="entry name" value="UPF0173 METAL-DEPENDENT HYDROLASE MJ1163-RELATED"/>
    <property type="match status" value="1"/>
</dbReference>
<dbReference type="AlphaFoldDB" id="A0A919SXN6"/>
<dbReference type="Pfam" id="PF13483">
    <property type="entry name" value="Lactamase_B_3"/>
    <property type="match status" value="1"/>
</dbReference>
<dbReference type="Proteomes" id="UP000681340">
    <property type="component" value="Unassembled WGS sequence"/>
</dbReference>
<evidence type="ECO:0000313" key="3">
    <source>
        <dbReference type="Proteomes" id="UP000681340"/>
    </source>
</evidence>
<dbReference type="PANTHER" id="PTHR43546:SF3">
    <property type="entry name" value="UPF0173 METAL-DEPENDENT HYDROLASE MJ1163"/>
    <property type="match status" value="1"/>
</dbReference>
<dbReference type="RefSeq" id="WP_212994289.1">
    <property type="nucleotide sequence ID" value="NZ_BAABEA010000002.1"/>
</dbReference>
<evidence type="ECO:0000259" key="1">
    <source>
        <dbReference type="SMART" id="SM00849"/>
    </source>
</evidence>
<gene>
    <name evidence="2" type="ORF">Aau02nite_85100</name>
</gene>
<name>A0A919SXN6_9ACTN</name>
<dbReference type="InterPro" id="IPR036866">
    <property type="entry name" value="RibonucZ/Hydroxyglut_hydro"/>
</dbReference>
<dbReference type="SUPFAM" id="SSF56281">
    <property type="entry name" value="Metallo-hydrolase/oxidoreductase"/>
    <property type="match status" value="1"/>
</dbReference>
<reference evidence="2" key="1">
    <citation type="submission" date="2021-03" db="EMBL/GenBank/DDBJ databases">
        <title>Whole genome shotgun sequence of Actinoplanes auranticolor NBRC 12245.</title>
        <authorList>
            <person name="Komaki H."/>
            <person name="Tamura T."/>
        </authorList>
    </citation>
    <scope>NUCLEOTIDE SEQUENCE</scope>
    <source>
        <strain evidence="2">NBRC 12245</strain>
    </source>
</reference>
<keyword evidence="3" id="KW-1185">Reference proteome</keyword>
<organism evidence="2 3">
    <name type="scientific">Actinoplanes auranticolor</name>
    <dbReference type="NCBI Taxonomy" id="47988"/>
    <lineage>
        <taxon>Bacteria</taxon>
        <taxon>Bacillati</taxon>
        <taxon>Actinomycetota</taxon>
        <taxon>Actinomycetes</taxon>
        <taxon>Micromonosporales</taxon>
        <taxon>Micromonosporaceae</taxon>
        <taxon>Actinoplanes</taxon>
    </lineage>
</organism>
<protein>
    <submittedName>
        <fullName evidence="2">MBL fold metallo-hydrolase</fullName>
    </submittedName>
</protein>
<feature type="domain" description="Metallo-beta-lactamase" evidence="1">
    <location>
        <begin position="7"/>
        <end position="192"/>
    </location>
</feature>
<accession>A0A919SXN6</accession>
<evidence type="ECO:0000313" key="2">
    <source>
        <dbReference type="EMBL" id="GIM79296.1"/>
    </source>
</evidence>
<dbReference type="InterPro" id="IPR050114">
    <property type="entry name" value="UPF0173_UPF0282_UlaG_hydrolase"/>
</dbReference>
<dbReference type="Gene3D" id="3.60.15.10">
    <property type="entry name" value="Ribonuclease Z/Hydroxyacylglutathione hydrolase-like"/>
    <property type="match status" value="1"/>
</dbReference>
<proteinExistence type="predicted"/>